<evidence type="ECO:0000256" key="7">
    <source>
        <dbReference type="ARBA" id="ARBA00023014"/>
    </source>
</evidence>
<evidence type="ECO:0000313" key="10">
    <source>
        <dbReference type="Proteomes" id="UP001431010"/>
    </source>
</evidence>
<dbReference type="InterPro" id="IPR058240">
    <property type="entry name" value="rSAM_sf"/>
</dbReference>
<dbReference type="Gene3D" id="3.20.20.70">
    <property type="entry name" value="Aldolase class I"/>
    <property type="match status" value="1"/>
</dbReference>
<protein>
    <submittedName>
        <fullName evidence="9">AmmeMemoRadiSam system radical SAM enzyme</fullName>
    </submittedName>
</protein>
<evidence type="ECO:0000256" key="2">
    <source>
        <dbReference type="ARBA" id="ARBA00022485"/>
    </source>
</evidence>
<keyword evidence="2" id="KW-0004">4Fe-4S</keyword>
<dbReference type="RefSeq" id="WP_231319316.1">
    <property type="nucleotide sequence ID" value="NZ_CP088156.1"/>
</dbReference>
<organism evidence="9 10">
    <name type="scientific">Bradyrhizobium ontarionense</name>
    <dbReference type="NCBI Taxonomy" id="2898149"/>
    <lineage>
        <taxon>Bacteria</taxon>
        <taxon>Pseudomonadati</taxon>
        <taxon>Pseudomonadota</taxon>
        <taxon>Alphaproteobacteria</taxon>
        <taxon>Hyphomicrobiales</taxon>
        <taxon>Nitrobacteraceae</taxon>
        <taxon>Bradyrhizobium</taxon>
    </lineage>
</organism>
<dbReference type="InterPro" id="IPR027596">
    <property type="entry name" value="AmmeMemoSam_rS"/>
</dbReference>
<keyword evidence="7" id="KW-0411">Iron-sulfur</keyword>
<evidence type="ECO:0000259" key="8">
    <source>
        <dbReference type="PROSITE" id="PS51918"/>
    </source>
</evidence>
<keyword evidence="4" id="KW-0949">S-adenosyl-L-methionine</keyword>
<dbReference type="PANTHER" id="PTHR30352">
    <property type="entry name" value="PYRUVATE FORMATE-LYASE-ACTIVATING ENZYME"/>
    <property type="match status" value="1"/>
</dbReference>
<evidence type="ECO:0000256" key="5">
    <source>
        <dbReference type="ARBA" id="ARBA00022723"/>
    </source>
</evidence>
<gene>
    <name evidence="9" type="primary">amrS</name>
    <name evidence="9" type="ORF">LQG66_29290</name>
</gene>
<keyword evidence="3" id="KW-0313">Glucose metabolism</keyword>
<evidence type="ECO:0000256" key="3">
    <source>
        <dbReference type="ARBA" id="ARBA00022526"/>
    </source>
</evidence>
<dbReference type="Pfam" id="PF04055">
    <property type="entry name" value="Radical_SAM"/>
    <property type="match status" value="1"/>
</dbReference>
<dbReference type="InterPro" id="IPR013785">
    <property type="entry name" value="Aldolase_TIM"/>
</dbReference>
<dbReference type="CDD" id="cd01335">
    <property type="entry name" value="Radical_SAM"/>
    <property type="match status" value="1"/>
</dbReference>
<comment type="cofactor">
    <cofactor evidence="1">
        <name>[4Fe-4S] cluster</name>
        <dbReference type="ChEBI" id="CHEBI:49883"/>
    </cofactor>
</comment>
<dbReference type="Proteomes" id="UP001431010">
    <property type="component" value="Chromosome"/>
</dbReference>
<dbReference type="NCBIfam" id="TIGR04337">
    <property type="entry name" value="AmmeMemoSam_rS"/>
    <property type="match status" value="1"/>
</dbReference>
<sequence>MKQWQTSYQQARLEELLPDGRVRCHLSPRNCTMREGQDGACKVRGVRDGRLVTMNYSKSVHPTQETIETEAVNHFSPGAAILSCGNIGCMMSCSYCHNWRTSQAKHVLDSDIYQMTPEDAVEICLRRNLKVISFTYNDPVVWHEWVVDTARLAKEAGIVTLYKSAFYISSRAIDELIPHIDIFSISLKSLDPHYYKKYTGGRLEPVLEGIKQVHASGRHLELSTLMITDISDNEETAKKVSNWVLRELGSTIPVHFVRFHPDFRMRNTVRTPVHRIERAREIAIAAGVEHVYLGNVYDTKFSNTYCNQCGTELVKRYGLNAQVLALDEQGHCTQCGKDAHFKSIGLRQPTAASKSAGAIAGKHCCFEWHGDVRSLHVHLVNPTDQWLSGWYRSRRAGGPAGGWNEVKMKPGESWRFIIAKSALDDVGPEIVVPEEMTTNLHEVFDRAHFPTVRIEDAPFGGDVTPFPMYQGRTIEASAS</sequence>
<keyword evidence="3" id="KW-0119">Carbohydrate metabolism</keyword>
<dbReference type="EMBL" id="CP088156">
    <property type="protein sequence ID" value="UFZ03293.1"/>
    <property type="molecule type" value="Genomic_DNA"/>
</dbReference>
<accession>A0ABY3R7I8</accession>
<keyword evidence="10" id="KW-1185">Reference proteome</keyword>
<dbReference type="PANTHER" id="PTHR30352:SF5">
    <property type="entry name" value="PYRUVATE FORMATE-LYASE 1-ACTIVATING ENZYME"/>
    <property type="match status" value="1"/>
</dbReference>
<dbReference type="InterPro" id="IPR034457">
    <property type="entry name" value="Organic_radical-activating"/>
</dbReference>
<dbReference type="PROSITE" id="PS51918">
    <property type="entry name" value="RADICAL_SAM"/>
    <property type="match status" value="1"/>
</dbReference>
<evidence type="ECO:0000256" key="6">
    <source>
        <dbReference type="ARBA" id="ARBA00023004"/>
    </source>
</evidence>
<dbReference type="SFLD" id="SFLDS00029">
    <property type="entry name" value="Radical_SAM"/>
    <property type="match status" value="1"/>
</dbReference>
<feature type="domain" description="Radical SAM core" evidence="8">
    <location>
        <begin position="74"/>
        <end position="289"/>
    </location>
</feature>
<evidence type="ECO:0000256" key="4">
    <source>
        <dbReference type="ARBA" id="ARBA00022691"/>
    </source>
</evidence>
<proteinExistence type="predicted"/>
<evidence type="ECO:0000256" key="1">
    <source>
        <dbReference type="ARBA" id="ARBA00001966"/>
    </source>
</evidence>
<dbReference type="InterPro" id="IPR007197">
    <property type="entry name" value="rSAM"/>
</dbReference>
<reference evidence="9" key="1">
    <citation type="journal article" date="2024" name="Antonie Van Leeuwenhoek">
        <title>Bradyrhizobium ontarionense sp. nov., a novel bacterial symbiont isolated from Aeschynomene indica (Indian jointvetch), harbours photosynthesis, nitrogen fixation and nitrous oxide (N2O) reductase genes.</title>
        <authorList>
            <person name="Bromfield E.S.P."/>
            <person name="Cloutier S."/>
        </authorList>
    </citation>
    <scope>NUCLEOTIDE SEQUENCE</scope>
    <source>
        <strain evidence="9">A19</strain>
    </source>
</reference>
<keyword evidence="5" id="KW-0479">Metal-binding</keyword>
<dbReference type="SFLD" id="SFLDG01101">
    <property type="entry name" value="Uncharacterised_Radical_SAM_Su"/>
    <property type="match status" value="1"/>
</dbReference>
<keyword evidence="6" id="KW-0408">Iron</keyword>
<evidence type="ECO:0000313" key="9">
    <source>
        <dbReference type="EMBL" id="UFZ03293.1"/>
    </source>
</evidence>
<dbReference type="SUPFAM" id="SSF102114">
    <property type="entry name" value="Radical SAM enzymes"/>
    <property type="match status" value="1"/>
</dbReference>
<name>A0ABY3R7I8_9BRAD</name>